<comment type="caution">
    <text evidence="1">The sequence shown here is derived from an EMBL/GenBank/DDBJ whole genome shotgun (WGS) entry which is preliminary data.</text>
</comment>
<organism evidence="1 2">
    <name type="scientific">Ancylostoma ceylanicum</name>
    <dbReference type="NCBI Taxonomy" id="53326"/>
    <lineage>
        <taxon>Eukaryota</taxon>
        <taxon>Metazoa</taxon>
        <taxon>Ecdysozoa</taxon>
        <taxon>Nematoda</taxon>
        <taxon>Chromadorea</taxon>
        <taxon>Rhabditida</taxon>
        <taxon>Rhabditina</taxon>
        <taxon>Rhabditomorpha</taxon>
        <taxon>Strongyloidea</taxon>
        <taxon>Ancylostomatidae</taxon>
        <taxon>Ancylostomatinae</taxon>
        <taxon>Ancylostoma</taxon>
    </lineage>
</organism>
<sequence length="118" mass="13363">MAILGRKEKDLIERSLKIIQGGLCRRPADTCEAAVVAKRTARIDENGADHYDNTACMDVNWLESVHDHTDIHLVPNLHRVKPHGRYIYDACILIPLGLMDRNELELHTIRIGCQKVPS</sequence>
<dbReference type="Proteomes" id="UP000024635">
    <property type="component" value="Unassembled WGS sequence"/>
</dbReference>
<gene>
    <name evidence="1" type="primary">Acey_s0093.g2619</name>
    <name evidence="1" type="ORF">Y032_0093g2619</name>
</gene>
<reference evidence="2" key="1">
    <citation type="journal article" date="2015" name="Nat. Genet.">
        <title>The genome and transcriptome of the zoonotic hookworm Ancylostoma ceylanicum identify infection-specific gene families.</title>
        <authorList>
            <person name="Schwarz E.M."/>
            <person name="Hu Y."/>
            <person name="Antoshechkin I."/>
            <person name="Miller M.M."/>
            <person name="Sternberg P.W."/>
            <person name="Aroian R.V."/>
        </authorList>
    </citation>
    <scope>NUCLEOTIDE SEQUENCE</scope>
    <source>
        <strain evidence="2">HY135</strain>
    </source>
</reference>
<name>A0A016TKH9_9BILA</name>
<keyword evidence="2" id="KW-1185">Reference proteome</keyword>
<accession>A0A016TKH9</accession>
<dbReference type="AlphaFoldDB" id="A0A016TKH9"/>
<evidence type="ECO:0000313" key="2">
    <source>
        <dbReference type="Proteomes" id="UP000024635"/>
    </source>
</evidence>
<evidence type="ECO:0000313" key="1">
    <source>
        <dbReference type="EMBL" id="EYC03489.1"/>
    </source>
</evidence>
<dbReference type="EMBL" id="JARK01001429">
    <property type="protein sequence ID" value="EYC03489.1"/>
    <property type="molecule type" value="Genomic_DNA"/>
</dbReference>
<proteinExistence type="predicted"/>
<protein>
    <submittedName>
        <fullName evidence="1">Uncharacterized protein</fullName>
    </submittedName>
</protein>